<gene>
    <name evidence="3" type="ORF">Tdes44962_MAKER05518</name>
</gene>
<reference evidence="3 4" key="2">
    <citation type="journal article" date="2021" name="Curr. Genet.">
        <title>Genetic response to nitrogen starvation in the aggressive Eucalyptus foliar pathogen Teratosphaeria destructans.</title>
        <authorList>
            <person name="Havenga M."/>
            <person name="Wingfield B.D."/>
            <person name="Wingfield M.J."/>
            <person name="Dreyer L.L."/>
            <person name="Roets F."/>
            <person name="Aylward J."/>
        </authorList>
    </citation>
    <scope>NUCLEOTIDE SEQUENCE [LARGE SCALE GENOMIC DNA]</scope>
    <source>
        <strain evidence="3">CMW44962</strain>
    </source>
</reference>
<dbReference type="Proteomes" id="UP001138500">
    <property type="component" value="Unassembled WGS sequence"/>
</dbReference>
<dbReference type="OrthoDB" id="3644689at2759"/>
<evidence type="ECO:0000313" key="3">
    <source>
        <dbReference type="EMBL" id="KAH9817394.1"/>
    </source>
</evidence>
<protein>
    <submittedName>
        <fullName evidence="3">Uncharacterized protein</fullName>
    </submittedName>
</protein>
<dbReference type="EMBL" id="RIBY02002389">
    <property type="protein sequence ID" value="KAH9817394.1"/>
    <property type="molecule type" value="Genomic_DNA"/>
</dbReference>
<reference evidence="3 4" key="1">
    <citation type="journal article" date="2018" name="IMA Fungus">
        <title>IMA Genome-F 10: Nine draft genome sequences of Claviceps purpurea s.lat., including C. arundinis, C. humidiphila, and C. cf. spartinae, pseudomolecules for the pitch canker pathogen Fusarium circinatum, draft genome of Davidsoniella eucalypti, Grosmannia galeiformis, Quambalaria eucalypti, and Teratosphaeria destructans.</title>
        <authorList>
            <person name="Wingfield B.D."/>
            <person name="Liu M."/>
            <person name="Nguyen H.D."/>
            <person name="Lane F.A."/>
            <person name="Morgan S.W."/>
            <person name="De Vos L."/>
            <person name="Wilken P.M."/>
            <person name="Duong T.A."/>
            <person name="Aylward J."/>
            <person name="Coetzee M.P."/>
            <person name="Dadej K."/>
            <person name="De Beer Z.W."/>
            <person name="Findlay W."/>
            <person name="Havenga M."/>
            <person name="Kolarik M."/>
            <person name="Menzies J.G."/>
            <person name="Naidoo K."/>
            <person name="Pochopski O."/>
            <person name="Shoukouhi P."/>
            <person name="Santana Q.C."/>
            <person name="Seifert K.A."/>
            <person name="Soal N."/>
            <person name="Steenkamp E.T."/>
            <person name="Tatham C.T."/>
            <person name="van der Nest M.A."/>
            <person name="Wingfield M.J."/>
        </authorList>
    </citation>
    <scope>NUCLEOTIDE SEQUENCE [LARGE SCALE GENOMIC DNA]</scope>
    <source>
        <strain evidence="3">CMW44962</strain>
    </source>
</reference>
<feature type="coiled-coil region" evidence="1">
    <location>
        <begin position="91"/>
        <end position="118"/>
    </location>
</feature>
<keyword evidence="4" id="KW-1185">Reference proteome</keyword>
<feature type="region of interest" description="Disordered" evidence="2">
    <location>
        <begin position="145"/>
        <end position="210"/>
    </location>
</feature>
<accession>A0A9W7SJS5</accession>
<organism evidence="3 4">
    <name type="scientific">Teratosphaeria destructans</name>
    <dbReference type="NCBI Taxonomy" id="418781"/>
    <lineage>
        <taxon>Eukaryota</taxon>
        <taxon>Fungi</taxon>
        <taxon>Dikarya</taxon>
        <taxon>Ascomycota</taxon>
        <taxon>Pezizomycotina</taxon>
        <taxon>Dothideomycetes</taxon>
        <taxon>Dothideomycetidae</taxon>
        <taxon>Mycosphaerellales</taxon>
        <taxon>Teratosphaeriaceae</taxon>
        <taxon>Teratosphaeria</taxon>
    </lineage>
</organism>
<dbReference type="AlphaFoldDB" id="A0A9W7SJS5"/>
<sequence>MPSNPFSSKLAIATKHTQKLDLEYNRAVRNAARSYSLYEAEFLHSEQVRALINGPYRFNEEALPSLRAECRRACMASEAAWEDREASKAKAAGLLEELKLARIEVEKLQAEVDGWARDHPGSNSAWSFSQLFDALPIFGVGGGSRAKVNGESKAPSESDQDSQPDSADTGSKTPESTQGSSSDSNKSSPCGREESYHSLPTQTPPQPVDDPQAAIEAFHLQAQQCFRDYTRILEFPEPPVTELCVKDTCMSSQDDRLLLACPCNIRAAFEGKGNLRIIRAKWHPDRFRRCREDLREDLQGKAKEVFVVLNQMYEEGFDRES</sequence>
<keyword evidence="1" id="KW-0175">Coiled coil</keyword>
<proteinExistence type="predicted"/>
<name>A0A9W7SJS5_9PEZI</name>
<evidence type="ECO:0000313" key="4">
    <source>
        <dbReference type="Proteomes" id="UP001138500"/>
    </source>
</evidence>
<comment type="caution">
    <text evidence="3">The sequence shown here is derived from an EMBL/GenBank/DDBJ whole genome shotgun (WGS) entry which is preliminary data.</text>
</comment>
<evidence type="ECO:0000256" key="1">
    <source>
        <dbReference type="SAM" id="Coils"/>
    </source>
</evidence>
<feature type="compositionally biased region" description="Polar residues" evidence="2">
    <location>
        <begin position="169"/>
        <end position="188"/>
    </location>
</feature>
<feature type="compositionally biased region" description="Low complexity" evidence="2">
    <location>
        <begin position="157"/>
        <end position="168"/>
    </location>
</feature>
<evidence type="ECO:0000256" key="2">
    <source>
        <dbReference type="SAM" id="MobiDB-lite"/>
    </source>
</evidence>